<reference evidence="2 4" key="1">
    <citation type="journal article" date="2020" name="Stud. Mycol.">
        <title>101 Dothideomycetes genomes: a test case for predicting lifestyles and emergence of pathogens.</title>
        <authorList>
            <person name="Haridas S."/>
            <person name="Albert R."/>
            <person name="Binder M."/>
            <person name="Bloem J."/>
            <person name="Labutti K."/>
            <person name="Salamov A."/>
            <person name="Andreopoulos B."/>
            <person name="Baker S."/>
            <person name="Barry K."/>
            <person name="Bills G."/>
            <person name="Bluhm B."/>
            <person name="Cannon C."/>
            <person name="Castanera R."/>
            <person name="Culley D."/>
            <person name="Daum C."/>
            <person name="Ezra D."/>
            <person name="Gonzalez J."/>
            <person name="Henrissat B."/>
            <person name="Kuo A."/>
            <person name="Liang C."/>
            <person name="Lipzen A."/>
            <person name="Lutzoni F."/>
            <person name="Magnuson J."/>
            <person name="Mondo S."/>
            <person name="Nolan M."/>
            <person name="Ohm R."/>
            <person name="Pangilinan J."/>
            <person name="Park H.-J."/>
            <person name="Ramirez L."/>
            <person name="Alfaro M."/>
            <person name="Sun H."/>
            <person name="Tritt A."/>
            <person name="Yoshinaga Y."/>
            <person name="Zwiers L.-H."/>
            <person name="Turgeon B."/>
            <person name="Goodwin S."/>
            <person name="Spatafora J."/>
            <person name="Crous P."/>
            <person name="Grigoriev I."/>
        </authorList>
    </citation>
    <scope>NUCLEOTIDE SEQUENCE</scope>
    <source>
        <strain evidence="2 4">CBS 304.34</strain>
    </source>
</reference>
<dbReference type="EMBL" id="MU003695">
    <property type="protein sequence ID" value="KAF2814223.1"/>
    <property type="molecule type" value="Genomic_DNA"/>
</dbReference>
<proteinExistence type="predicted"/>
<gene>
    <name evidence="2 4" type="ORF">BDZ99DRAFT_459928</name>
</gene>
<evidence type="ECO:0000313" key="2">
    <source>
        <dbReference type="EMBL" id="KAF2814223.1"/>
    </source>
</evidence>
<evidence type="ECO:0000313" key="3">
    <source>
        <dbReference type="Proteomes" id="UP000504636"/>
    </source>
</evidence>
<sequence length="54" mass="5797">MCSRKQNNSIKEETEAGQLGELERGPAKPGHVHGRQLASSQLRRPTAVGASTRA</sequence>
<dbReference type="RefSeq" id="XP_033581187.1">
    <property type="nucleotide sequence ID" value="XM_033719266.1"/>
</dbReference>
<evidence type="ECO:0000256" key="1">
    <source>
        <dbReference type="SAM" id="MobiDB-lite"/>
    </source>
</evidence>
<evidence type="ECO:0000313" key="4">
    <source>
        <dbReference type="RefSeq" id="XP_033581187.1"/>
    </source>
</evidence>
<reference evidence="4" key="3">
    <citation type="submission" date="2025-04" db="UniProtKB">
        <authorList>
            <consortium name="RefSeq"/>
        </authorList>
    </citation>
    <scope>IDENTIFICATION</scope>
    <source>
        <strain evidence="4">CBS 304.34</strain>
    </source>
</reference>
<name>A0A6A6Z0J3_9PEZI</name>
<dbReference type="GeneID" id="54460159"/>
<dbReference type="Proteomes" id="UP000504636">
    <property type="component" value="Unplaced"/>
</dbReference>
<keyword evidence="3" id="KW-1185">Reference proteome</keyword>
<feature type="region of interest" description="Disordered" evidence="1">
    <location>
        <begin position="1"/>
        <end position="54"/>
    </location>
</feature>
<protein>
    <submittedName>
        <fullName evidence="2 4">Uncharacterized protein</fullName>
    </submittedName>
</protein>
<reference evidence="4" key="2">
    <citation type="submission" date="2020-04" db="EMBL/GenBank/DDBJ databases">
        <authorList>
            <consortium name="NCBI Genome Project"/>
        </authorList>
    </citation>
    <scope>NUCLEOTIDE SEQUENCE</scope>
    <source>
        <strain evidence="4">CBS 304.34</strain>
    </source>
</reference>
<organism evidence="2">
    <name type="scientific">Mytilinidion resinicola</name>
    <dbReference type="NCBI Taxonomy" id="574789"/>
    <lineage>
        <taxon>Eukaryota</taxon>
        <taxon>Fungi</taxon>
        <taxon>Dikarya</taxon>
        <taxon>Ascomycota</taxon>
        <taxon>Pezizomycotina</taxon>
        <taxon>Dothideomycetes</taxon>
        <taxon>Pleosporomycetidae</taxon>
        <taxon>Mytilinidiales</taxon>
        <taxon>Mytilinidiaceae</taxon>
        <taxon>Mytilinidion</taxon>
    </lineage>
</organism>
<accession>A0A6A6Z0J3</accession>
<dbReference type="AlphaFoldDB" id="A0A6A6Z0J3"/>